<feature type="region of interest" description="Disordered" evidence="4">
    <location>
        <begin position="797"/>
        <end position="831"/>
    </location>
</feature>
<evidence type="ECO:0000256" key="4">
    <source>
        <dbReference type="SAM" id="MobiDB-lite"/>
    </source>
</evidence>
<dbReference type="PROSITE" id="PS50005">
    <property type="entry name" value="TPR"/>
    <property type="match status" value="3"/>
</dbReference>
<keyword evidence="6" id="KW-1185">Reference proteome</keyword>
<protein>
    <recommendedName>
        <fullName evidence="7">Kinesin light chain</fullName>
    </recommendedName>
</protein>
<evidence type="ECO:0000313" key="6">
    <source>
        <dbReference type="Proteomes" id="UP001054902"/>
    </source>
</evidence>
<dbReference type="EMBL" id="BLLK01000045">
    <property type="protein sequence ID" value="GFH51145.1"/>
    <property type="molecule type" value="Genomic_DNA"/>
</dbReference>
<keyword evidence="2 3" id="KW-0802">TPR repeat</keyword>
<dbReference type="Gene3D" id="1.25.40.10">
    <property type="entry name" value="Tetratricopeptide repeat domain"/>
    <property type="match status" value="7"/>
</dbReference>
<reference evidence="5 6" key="1">
    <citation type="journal article" date="2021" name="Sci. Rep.">
        <title>The genome of the diatom Chaetoceros tenuissimus carries an ancient integrated fragment of an extant virus.</title>
        <authorList>
            <person name="Hongo Y."/>
            <person name="Kimura K."/>
            <person name="Takaki Y."/>
            <person name="Yoshida Y."/>
            <person name="Baba S."/>
            <person name="Kobayashi G."/>
            <person name="Nagasaki K."/>
            <person name="Hano T."/>
            <person name="Tomaru Y."/>
        </authorList>
    </citation>
    <scope>NUCLEOTIDE SEQUENCE [LARGE SCALE GENOMIC DNA]</scope>
    <source>
        <strain evidence="5 6">NIES-3715</strain>
    </source>
</reference>
<dbReference type="SUPFAM" id="SSF48452">
    <property type="entry name" value="TPR-like"/>
    <property type="match status" value="5"/>
</dbReference>
<feature type="repeat" description="TPR" evidence="3">
    <location>
        <begin position="1352"/>
        <end position="1385"/>
    </location>
</feature>
<evidence type="ECO:0000256" key="1">
    <source>
        <dbReference type="ARBA" id="ARBA00022737"/>
    </source>
</evidence>
<gene>
    <name evidence="5" type="ORF">CTEN210_07621</name>
</gene>
<evidence type="ECO:0000256" key="2">
    <source>
        <dbReference type="ARBA" id="ARBA00022803"/>
    </source>
</evidence>
<dbReference type="PANTHER" id="PTHR45641:SF19">
    <property type="entry name" value="NEPHROCYSTIN-3"/>
    <property type="match status" value="1"/>
</dbReference>
<organism evidence="5 6">
    <name type="scientific">Chaetoceros tenuissimus</name>
    <dbReference type="NCBI Taxonomy" id="426638"/>
    <lineage>
        <taxon>Eukaryota</taxon>
        <taxon>Sar</taxon>
        <taxon>Stramenopiles</taxon>
        <taxon>Ochrophyta</taxon>
        <taxon>Bacillariophyta</taxon>
        <taxon>Coscinodiscophyceae</taxon>
        <taxon>Chaetocerotophycidae</taxon>
        <taxon>Chaetocerotales</taxon>
        <taxon>Chaetocerotaceae</taxon>
        <taxon>Chaetoceros</taxon>
    </lineage>
</organism>
<comment type="caution">
    <text evidence="5">The sequence shown here is derived from an EMBL/GenBank/DDBJ whole genome shotgun (WGS) entry which is preliminary data.</text>
</comment>
<name>A0AAD3CU76_9STRA</name>
<dbReference type="PANTHER" id="PTHR45641">
    <property type="entry name" value="TETRATRICOPEPTIDE REPEAT PROTEIN (AFU_ORTHOLOGUE AFUA_6G03870)"/>
    <property type="match status" value="1"/>
</dbReference>
<feature type="repeat" description="TPR" evidence="3">
    <location>
        <begin position="1311"/>
        <end position="1344"/>
    </location>
</feature>
<dbReference type="Pfam" id="PF13176">
    <property type="entry name" value="TPR_7"/>
    <property type="match status" value="1"/>
</dbReference>
<dbReference type="InterPro" id="IPR019734">
    <property type="entry name" value="TPR_rpt"/>
</dbReference>
<evidence type="ECO:0000256" key="3">
    <source>
        <dbReference type="PROSITE-ProRule" id="PRU00339"/>
    </source>
</evidence>
<sequence length="1454" mass="164049">MSMTPQDFHSKLQQAAVIHNIALINRQTNDPENYRKAIGAYEEALDLYIDCNEFYNSQAKLEMFDDFESQSSPPMIINLELKIAQTLQSIARLYSQLGDSDSAVRANEDAITMLLEWKQNYLVESDVSSSSSDYGANTNLTSPTGVMVDFPGTPESMKKNSTSCNVQVISLTNHERTRIISRSLTALAQLYYSKELNDPEYNLEEEEDALRYYKEGLNFLKSVENPVSTTRILALSNGKTTQLKNAILGISNTGFLDDINGESDAQQTPSKSSTYGIDLRKDIVSTLLSMASVYKRRKEYDEVVSMYEQARDVRLLLNSDNKDQEMIESLLALAYEKNKDLEKALSCYQHVLKLRKLMFGEMSLQVGNIYASLSNLHRRMDDHAQSLGWNKRAISIYTKLYEDSKIENSNGKGNSQNYNVQRHLIGSLQNQGGLYVQMNEIERSISTYLRVVEHQVNFLGEDHPDVARTLNVLGDLYMAKKSYSEARASFNRALKLYKRYGVGDDDPDMVSTIQCLCEIEGIICEEGKKVSPRTSQRKQPKKSAPPRSVDPPTNALPFRPPVSKRKKNFSADEEDSSGFFHIVETNPTFNSDDDEVSQITFMTHAPDSRSIAGESYQTIEKNLNDWSPAEYVFRAVDKLANATEELAIGLFSTPSNAKASDRSKRPSKQQGSLKRVEQKWKARRQKQSELECVDEGYEVREFQSSPVPTALTNSLYPSNFYSGEVEKKKISEPTPIDKNSDSNVNVQNFDSEVSVAYTEATGSLLGTNFVGDASVAASTLYGTQFLGDSSVAASFLGGASSPQKSTQVESDKLPNTEREKKDSTDTSGDVNIDDMLAQMNVVSCENDGARPFEEILKCDSGNAESSKKKKNKSFEKISACLGTLDDLMDKYSPTHGKVLQTKLTLAGLYLENGYHEKGVKKYEEVLDLQRKKFGRKSSQVAETLVKLGKYYVKNNHISEGIHKFIEAKNIDSYLFGSKHHKVAQHLNNIALAELDQNNFDSAMTHLQDALKIQQHHLAPNEINPDVALTYVNMGKVYYKERNCLENIRSSKDNYKSFIESGMLGKIAFAHSERGEYIEAIQFYAEVLEMQQNTKVSAQQVASTHNSLGYFNVRVGRYSDALQHHTSALKVIESSLDTNELDICNTNCDIGIVEYHLGNFKRASNLLESVCSRQRKILGSHHHLVAKTVYHLAVIKRQLYELGPAMSLLNDALKVQLSTIGQNHPDTISTQLEIAKVLMETDEIEEALTQLEHVFKVQKDLLGNEHPDLASTLHWVALCHARLDDENRAMNYFEKCYRMQRKVLNFDCPDVAATKSEIGILLLRQGKIDKAFHAFQDALRIRHELTEDHYETAYSLYHLALYYTAKRKYTDAIECFDKALEVGVETFSSEHPFIADIHNGIGTVNSRNCKFDAAKKAFTRALKIYEKTRVNPQNYRVVRCKHDLDRVQREETLCV</sequence>
<accession>A0AAD3CU76</accession>
<proteinExistence type="predicted"/>
<dbReference type="Pfam" id="PF13424">
    <property type="entry name" value="TPR_12"/>
    <property type="match status" value="5"/>
</dbReference>
<dbReference type="InterPro" id="IPR011990">
    <property type="entry name" value="TPR-like_helical_dom_sf"/>
</dbReference>
<evidence type="ECO:0000313" key="5">
    <source>
        <dbReference type="EMBL" id="GFH51145.1"/>
    </source>
</evidence>
<feature type="region of interest" description="Disordered" evidence="4">
    <location>
        <begin position="529"/>
        <end position="573"/>
    </location>
</feature>
<evidence type="ECO:0008006" key="7">
    <source>
        <dbReference type="Google" id="ProtNLM"/>
    </source>
</evidence>
<feature type="repeat" description="TPR" evidence="3">
    <location>
        <begin position="467"/>
        <end position="500"/>
    </location>
</feature>
<dbReference type="SMART" id="SM00028">
    <property type="entry name" value="TPR"/>
    <property type="match status" value="18"/>
</dbReference>
<keyword evidence="1" id="KW-0677">Repeat</keyword>
<dbReference type="Pfam" id="PF13374">
    <property type="entry name" value="TPR_10"/>
    <property type="match status" value="3"/>
</dbReference>
<feature type="region of interest" description="Disordered" evidence="4">
    <location>
        <begin position="654"/>
        <end position="680"/>
    </location>
</feature>
<dbReference type="Proteomes" id="UP001054902">
    <property type="component" value="Unassembled WGS sequence"/>
</dbReference>
<feature type="compositionally biased region" description="Basic and acidic residues" evidence="4">
    <location>
        <begin position="809"/>
        <end position="824"/>
    </location>
</feature>